<gene>
    <name evidence="1" type="ORF">KIL84_002361</name>
</gene>
<accession>A0A9D3X642</accession>
<evidence type="ECO:0000313" key="2">
    <source>
        <dbReference type="Proteomes" id="UP000827986"/>
    </source>
</evidence>
<dbReference type="Proteomes" id="UP000827986">
    <property type="component" value="Unassembled WGS sequence"/>
</dbReference>
<name>A0A9D3X642_9SAUR</name>
<sequence>MPSGGVRHPLPHIYVDFECTGGLGTISALVPIGLYLAGLVATEIQTLTHSLDYVVTGDWIEHCVRISASSWSFGQSPEHHQARVLLQMHWFHNCKQIFPFPVTVFNLC</sequence>
<organism evidence="1 2">
    <name type="scientific">Mauremys mutica</name>
    <name type="common">yellowpond turtle</name>
    <dbReference type="NCBI Taxonomy" id="74926"/>
    <lineage>
        <taxon>Eukaryota</taxon>
        <taxon>Metazoa</taxon>
        <taxon>Chordata</taxon>
        <taxon>Craniata</taxon>
        <taxon>Vertebrata</taxon>
        <taxon>Euteleostomi</taxon>
        <taxon>Archelosauria</taxon>
        <taxon>Testudinata</taxon>
        <taxon>Testudines</taxon>
        <taxon>Cryptodira</taxon>
        <taxon>Durocryptodira</taxon>
        <taxon>Testudinoidea</taxon>
        <taxon>Geoemydidae</taxon>
        <taxon>Geoemydinae</taxon>
        <taxon>Mauremys</taxon>
    </lineage>
</organism>
<proteinExistence type="predicted"/>
<protein>
    <submittedName>
        <fullName evidence="1">Uncharacterized protein</fullName>
    </submittedName>
</protein>
<reference evidence="1" key="1">
    <citation type="submission" date="2021-09" db="EMBL/GenBank/DDBJ databases">
        <title>The genome of Mauremys mutica provides insights into the evolution of semi-aquatic lifestyle.</title>
        <authorList>
            <person name="Gong S."/>
            <person name="Gao Y."/>
        </authorList>
    </citation>
    <scope>NUCLEOTIDE SEQUENCE</scope>
    <source>
        <strain evidence="1">MM-2020</strain>
        <tissue evidence="1">Muscle</tissue>
    </source>
</reference>
<dbReference type="AlphaFoldDB" id="A0A9D3X642"/>
<evidence type="ECO:0000313" key="1">
    <source>
        <dbReference type="EMBL" id="KAH1174217.1"/>
    </source>
</evidence>
<comment type="caution">
    <text evidence="1">The sequence shown here is derived from an EMBL/GenBank/DDBJ whole genome shotgun (WGS) entry which is preliminary data.</text>
</comment>
<keyword evidence="2" id="KW-1185">Reference proteome</keyword>
<dbReference type="EMBL" id="JAHDVG010000480">
    <property type="protein sequence ID" value="KAH1174217.1"/>
    <property type="molecule type" value="Genomic_DNA"/>
</dbReference>